<reference evidence="1" key="1">
    <citation type="journal article" date="2019" name="MBio">
        <title>Virus Genomes from Deep Sea Sediments Expand the Ocean Megavirome and Support Independent Origins of Viral Gigantism.</title>
        <authorList>
            <person name="Backstrom D."/>
            <person name="Yutin N."/>
            <person name="Jorgensen S.L."/>
            <person name="Dharamshi J."/>
            <person name="Homa F."/>
            <person name="Zaremba-Niedwiedzka K."/>
            <person name="Spang A."/>
            <person name="Wolf Y.I."/>
            <person name="Koonin E.V."/>
            <person name="Ettema T.J."/>
        </authorList>
    </citation>
    <scope>NUCLEOTIDE SEQUENCE</scope>
</reference>
<protein>
    <submittedName>
        <fullName evidence="1">Uncharacterized protein</fullName>
    </submittedName>
</protein>
<proteinExistence type="predicted"/>
<sequence>MIMSVLKGCIVLPIILALSAEMTPTVQHQIILVILTLTNVDVRIPEIMLGQYALKVVHVMREYVLVHKELAPCVPAQSSLVVVLIFIMI</sequence>
<evidence type="ECO:0000313" key="1">
    <source>
        <dbReference type="EMBL" id="QBK85616.1"/>
    </source>
</evidence>
<accession>A0A481YT01</accession>
<dbReference type="EMBL" id="MK500327">
    <property type="protein sequence ID" value="QBK85616.1"/>
    <property type="molecule type" value="Genomic_DNA"/>
</dbReference>
<name>A0A481YT01_9VIRU</name>
<gene>
    <name evidence="1" type="ORF">LCMAC101_02110</name>
</gene>
<organism evidence="1">
    <name type="scientific">Marseillevirus LCMAC101</name>
    <dbReference type="NCBI Taxonomy" id="2506602"/>
    <lineage>
        <taxon>Viruses</taxon>
        <taxon>Varidnaviria</taxon>
        <taxon>Bamfordvirae</taxon>
        <taxon>Nucleocytoviricota</taxon>
        <taxon>Megaviricetes</taxon>
        <taxon>Pimascovirales</taxon>
        <taxon>Pimascovirales incertae sedis</taxon>
        <taxon>Marseilleviridae</taxon>
    </lineage>
</organism>